<keyword evidence="1" id="KW-0812">Transmembrane</keyword>
<organism evidence="2 3">
    <name type="scientific">Akkermansia biwaensis</name>
    <dbReference type="NCBI Taxonomy" id="2946555"/>
    <lineage>
        <taxon>Bacteria</taxon>
        <taxon>Pseudomonadati</taxon>
        <taxon>Verrucomicrobiota</taxon>
        <taxon>Verrucomicrobiia</taxon>
        <taxon>Verrucomicrobiales</taxon>
        <taxon>Akkermansiaceae</taxon>
        <taxon>Akkermansia</taxon>
    </lineage>
</organism>
<accession>A0ABN6QPH0</accession>
<proteinExistence type="predicted"/>
<keyword evidence="3" id="KW-1185">Reference proteome</keyword>
<feature type="transmembrane region" description="Helical" evidence="1">
    <location>
        <begin position="28"/>
        <end position="46"/>
    </location>
</feature>
<name>A0ABN6QPH0_9BACT</name>
<evidence type="ECO:0008006" key="4">
    <source>
        <dbReference type="Google" id="ProtNLM"/>
    </source>
</evidence>
<keyword evidence="1" id="KW-0472">Membrane</keyword>
<dbReference type="RefSeq" id="WP_215433863.1">
    <property type="nucleotide sequence ID" value="NZ_AP025943.1"/>
</dbReference>
<evidence type="ECO:0000256" key="1">
    <source>
        <dbReference type="SAM" id="Phobius"/>
    </source>
</evidence>
<protein>
    <recommendedName>
        <fullName evidence="4">Phage abortive infection protein</fullName>
    </recommendedName>
</protein>
<gene>
    <name evidence="2" type="ORF">Abiwalacus_22190</name>
</gene>
<dbReference type="Proteomes" id="UP001062263">
    <property type="component" value="Chromosome"/>
</dbReference>
<dbReference type="EMBL" id="AP025943">
    <property type="protein sequence ID" value="BDL44645.1"/>
    <property type="molecule type" value="Genomic_DNA"/>
</dbReference>
<keyword evidence="1" id="KW-1133">Transmembrane helix</keyword>
<evidence type="ECO:0000313" key="3">
    <source>
        <dbReference type="Proteomes" id="UP001062263"/>
    </source>
</evidence>
<sequence length="289" mass="33621">MKQAESSHHPLPPHAGKDSEHICIKRKYLIWFLLVSPVLIILLLVLEHHFIPQITHLPYPTSISEFANQFILASTLFTGLAFSGLVITILLQYTQCKQLSEQQCLMNRQMFENSFYNQLHHLHNLVNNTQITFYRNCRSPYLKTGHEGFSHLFDVVQSVGLKLQNCKKRSLSEENTIRQADASISPFLRSFFSFAHMLFGNANFSGEEREHYVSLLSDSLSFKEAYILGIYGRTYQFNYAEKKINEVLTYMNRRRLWQKDVIQDVFGSQSIFSIFKAVVNRDNKDLPEE</sequence>
<evidence type="ECO:0000313" key="2">
    <source>
        <dbReference type="EMBL" id="BDL44645.1"/>
    </source>
</evidence>
<feature type="transmembrane region" description="Helical" evidence="1">
    <location>
        <begin position="66"/>
        <end position="91"/>
    </location>
</feature>
<reference evidence="2" key="1">
    <citation type="submission" date="2022-06" db="EMBL/GenBank/DDBJ databases">
        <title>Akkermansia biwalacus sp. nov., an anaerobic mucin-degrading bacterium isolated from human intestine.</title>
        <authorList>
            <person name="Kobayashi Y."/>
            <person name="Inoue S."/>
            <person name="Kawahara T."/>
            <person name="Kohda N."/>
        </authorList>
    </citation>
    <scope>NUCLEOTIDE SEQUENCE</scope>
    <source>
        <strain evidence="2">WON2089</strain>
    </source>
</reference>